<dbReference type="RefSeq" id="WP_243324461.1">
    <property type="nucleotide sequence ID" value="NZ_JAKZMM010000015.1"/>
</dbReference>
<evidence type="ECO:0000313" key="1">
    <source>
        <dbReference type="EMBL" id="MCJ2380452.1"/>
    </source>
</evidence>
<reference evidence="1 2" key="1">
    <citation type="submission" date="2022-03" db="EMBL/GenBank/DDBJ databases">
        <title>Parabacteroides sp. nov. isolated from swine feces.</title>
        <authorList>
            <person name="Bak J.E."/>
        </authorList>
    </citation>
    <scope>NUCLEOTIDE SEQUENCE [LARGE SCALE GENOMIC DNA]</scope>
    <source>
        <strain evidence="1 2">AGMB00274</strain>
    </source>
</reference>
<sequence>MKIEQLIFWIGLCCILLPGCEHELDYYMGEQEPQLTMNALLEAGATENRVFLSLSGKSVIKPVRQVTLKLYVNGVCRETVEGGYRHQWDEEAQRLSCLLKTVLSPEDVVRLEVSAEQGKYQASAEVIMPSAPAVIEQVDTMVTQLWTGNSEFDAIQYKIRIRDLPDERNYYRLIIQNGIYYAERPPEGWIPSEVQTIYDQEEFVLSQGHHQTSGDEDYNPFQTDVPNIYQVFTDTYFEDRDYTLNVYTGYRPADDYWYDWDQHICGYARIRLLQITEEEYRYLRALTFLQSDDLENMEMLMEPVIVPSNVENGLGFVGASSEQYVQMEIMHRYPRK</sequence>
<evidence type="ECO:0000313" key="2">
    <source>
        <dbReference type="Proteomes" id="UP001165444"/>
    </source>
</evidence>
<accession>A0ABT0C0B9</accession>
<proteinExistence type="predicted"/>
<dbReference type="InterPro" id="IPR025345">
    <property type="entry name" value="DUF4249"/>
</dbReference>
<name>A0ABT0C0B9_9BACT</name>
<organism evidence="1 2">
    <name type="scientific">Parabacteroides faecalis</name>
    <dbReference type="NCBI Taxonomy" id="2924040"/>
    <lineage>
        <taxon>Bacteria</taxon>
        <taxon>Pseudomonadati</taxon>
        <taxon>Bacteroidota</taxon>
        <taxon>Bacteroidia</taxon>
        <taxon>Bacteroidales</taxon>
        <taxon>Tannerellaceae</taxon>
        <taxon>Parabacteroides</taxon>
    </lineage>
</organism>
<dbReference type="Proteomes" id="UP001165444">
    <property type="component" value="Unassembled WGS sequence"/>
</dbReference>
<dbReference type="Pfam" id="PF14054">
    <property type="entry name" value="DUF4249"/>
    <property type="match status" value="1"/>
</dbReference>
<gene>
    <name evidence="1" type="ORF">MUN53_07500</name>
</gene>
<comment type="caution">
    <text evidence="1">The sequence shown here is derived from an EMBL/GenBank/DDBJ whole genome shotgun (WGS) entry which is preliminary data.</text>
</comment>
<dbReference type="EMBL" id="JAKZMM010000015">
    <property type="protein sequence ID" value="MCJ2380452.1"/>
    <property type="molecule type" value="Genomic_DNA"/>
</dbReference>
<keyword evidence="2" id="KW-1185">Reference proteome</keyword>
<protein>
    <submittedName>
        <fullName evidence="1">DUF4249 domain-containing protein</fullName>
    </submittedName>
</protein>